<dbReference type="Pfam" id="PF01420">
    <property type="entry name" value="Methylase_S"/>
    <property type="match status" value="2"/>
</dbReference>
<proteinExistence type="inferred from homology"/>
<comment type="caution">
    <text evidence="5">The sequence shown here is derived from an EMBL/GenBank/DDBJ whole genome shotgun (WGS) entry which is preliminary data.</text>
</comment>
<gene>
    <name evidence="5" type="ORF">BJF92_04915</name>
</gene>
<protein>
    <recommendedName>
        <fullName evidence="4">Type I restriction modification DNA specificity domain-containing protein</fullName>
    </recommendedName>
</protein>
<comment type="similarity">
    <text evidence="1">Belongs to the type-I restriction system S methylase family.</text>
</comment>
<feature type="domain" description="Type I restriction modification DNA specificity" evidence="4">
    <location>
        <begin position="199"/>
        <end position="362"/>
    </location>
</feature>
<keyword evidence="2" id="KW-0680">Restriction system</keyword>
<dbReference type="InterPro" id="IPR000055">
    <property type="entry name" value="Restrct_endonuc_typeI_TRD"/>
</dbReference>
<evidence type="ECO:0000256" key="3">
    <source>
        <dbReference type="ARBA" id="ARBA00023125"/>
    </source>
</evidence>
<dbReference type="Proteomes" id="UP000186143">
    <property type="component" value="Unassembled WGS sequence"/>
</dbReference>
<organism evidence="5 6">
    <name type="scientific">Xaviernesmea rhizosphaerae</name>
    <dbReference type="NCBI Taxonomy" id="1672749"/>
    <lineage>
        <taxon>Bacteria</taxon>
        <taxon>Pseudomonadati</taxon>
        <taxon>Pseudomonadota</taxon>
        <taxon>Alphaproteobacteria</taxon>
        <taxon>Hyphomicrobiales</taxon>
        <taxon>Rhizobiaceae</taxon>
        <taxon>Rhizobium/Agrobacterium group</taxon>
        <taxon>Xaviernesmea</taxon>
    </lineage>
</organism>
<keyword evidence="3" id="KW-0238">DNA-binding</keyword>
<dbReference type="GO" id="GO:0003677">
    <property type="term" value="F:DNA binding"/>
    <property type="evidence" value="ECO:0007669"/>
    <property type="project" value="UniProtKB-KW"/>
</dbReference>
<dbReference type="RefSeq" id="WP_075632806.1">
    <property type="nucleotide sequence ID" value="NZ_MKIO01000012.1"/>
</dbReference>
<evidence type="ECO:0000256" key="1">
    <source>
        <dbReference type="ARBA" id="ARBA00010923"/>
    </source>
</evidence>
<dbReference type="EMBL" id="MKIO01000012">
    <property type="protein sequence ID" value="OLP57647.1"/>
    <property type="molecule type" value="Genomic_DNA"/>
</dbReference>
<dbReference type="CDD" id="cd17283">
    <property type="entry name" value="RMtype1_S_Hpy180ORF7835P_TRD2-CR2_like"/>
    <property type="match status" value="1"/>
</dbReference>
<dbReference type="SUPFAM" id="SSF116734">
    <property type="entry name" value="DNA methylase specificity domain"/>
    <property type="match status" value="2"/>
</dbReference>
<dbReference type="AlphaFoldDB" id="A0A1Q9AQE8"/>
<evidence type="ECO:0000313" key="6">
    <source>
        <dbReference type="Proteomes" id="UP000186143"/>
    </source>
</evidence>
<dbReference type="PANTHER" id="PTHR30408">
    <property type="entry name" value="TYPE-1 RESTRICTION ENZYME ECOKI SPECIFICITY PROTEIN"/>
    <property type="match status" value="1"/>
</dbReference>
<dbReference type="InterPro" id="IPR044946">
    <property type="entry name" value="Restrct_endonuc_typeI_TRD_sf"/>
</dbReference>
<dbReference type="PANTHER" id="PTHR30408:SF12">
    <property type="entry name" value="TYPE I RESTRICTION ENZYME MJAVIII SPECIFICITY SUBUNIT"/>
    <property type="match status" value="1"/>
</dbReference>
<evidence type="ECO:0000313" key="5">
    <source>
        <dbReference type="EMBL" id="OLP57647.1"/>
    </source>
</evidence>
<dbReference type="Gene3D" id="3.90.220.20">
    <property type="entry name" value="DNA methylase specificity domains"/>
    <property type="match status" value="2"/>
</dbReference>
<accession>A0A1Q9AQE8</accession>
<dbReference type="OrthoDB" id="164285at2"/>
<dbReference type="CDD" id="cd16961">
    <property type="entry name" value="RMtype1_S_TRD-CR_like"/>
    <property type="match status" value="1"/>
</dbReference>
<dbReference type="STRING" id="1672749.BJF92_04915"/>
<evidence type="ECO:0000256" key="2">
    <source>
        <dbReference type="ARBA" id="ARBA00022747"/>
    </source>
</evidence>
<evidence type="ECO:0000259" key="4">
    <source>
        <dbReference type="Pfam" id="PF01420"/>
    </source>
</evidence>
<name>A0A1Q9AQE8_9HYPH</name>
<sequence length="391" mass="42801">MLERPISKAGWTRVRFDQIATQINDRVDNPAEAGVDRYVGLEHLDPDSLRIRRWGEPTDVESTKLRFQPGDIIFGKRRVYQRKVAVADFEGICSAHAMVLRAKSGAVLPEFLPFFMQSDLFMERALSISVGSLSPTINWKALAAEEFLLPPIQEQARLVEVMSAGRSATEAMANLLSRLRELRASVVLAVTGGDGSDGAELVRLGEISNVVRGSTPRPAGDPRYFGGDHIPWITVGEITKDDGVYLETTEAQLTELGASFSRQIPSGTVILSNSGWTLGVPKILRITGCANDGVAAFLDLDPRIDPLFLYFRLFGMTEYLRNAIAAGGDQPNLNTDLISKLTIPLLSLEQQLGAVAQVHAVQAEIDKAKLRLTAQQELYRSLAGTALVSRE</sequence>
<feature type="domain" description="Type I restriction modification DNA specificity" evidence="4">
    <location>
        <begin position="64"/>
        <end position="173"/>
    </location>
</feature>
<dbReference type="InterPro" id="IPR052021">
    <property type="entry name" value="Type-I_RS_S_subunit"/>
</dbReference>
<dbReference type="GO" id="GO:0009307">
    <property type="term" value="P:DNA restriction-modification system"/>
    <property type="evidence" value="ECO:0007669"/>
    <property type="project" value="UniProtKB-KW"/>
</dbReference>
<reference evidence="5 6" key="1">
    <citation type="submission" date="2016-09" db="EMBL/GenBank/DDBJ databases">
        <title>Rhizobium sp. nov., a novel species isolated from the rice rhizosphere.</title>
        <authorList>
            <person name="Zhao J."/>
            <person name="Zhang X."/>
        </authorList>
    </citation>
    <scope>NUCLEOTIDE SEQUENCE [LARGE SCALE GENOMIC DNA]</scope>
    <source>
        <strain evidence="5 6">MH17</strain>
    </source>
</reference>